<protein>
    <submittedName>
        <fullName evidence="2">Transcriptional regulator with XRE-family HTH domain</fullName>
    </submittedName>
</protein>
<dbReference type="Proteomes" id="UP000580910">
    <property type="component" value="Unassembled WGS sequence"/>
</dbReference>
<name>A0A7W3P7V7_9ACTN</name>
<dbReference type="SUPFAM" id="SSF47413">
    <property type="entry name" value="lambda repressor-like DNA-binding domains"/>
    <property type="match status" value="1"/>
</dbReference>
<reference evidence="2 4" key="1">
    <citation type="submission" date="2020-07" db="EMBL/GenBank/DDBJ databases">
        <title>Sequencing the genomes of 1000 actinobacteria strains.</title>
        <authorList>
            <person name="Klenk H.-P."/>
        </authorList>
    </citation>
    <scope>NUCLEOTIDE SEQUENCE [LARGE SCALE GENOMIC DNA]</scope>
    <source>
        <strain evidence="2 4">DSM 21349</strain>
    </source>
</reference>
<organism evidence="2 4">
    <name type="scientific">Nocardioides ginsengisegetis</name>
    <dbReference type="NCBI Taxonomy" id="661491"/>
    <lineage>
        <taxon>Bacteria</taxon>
        <taxon>Bacillati</taxon>
        <taxon>Actinomycetota</taxon>
        <taxon>Actinomycetes</taxon>
        <taxon>Propionibacteriales</taxon>
        <taxon>Nocardioidaceae</taxon>
        <taxon>Nocardioides</taxon>
    </lineage>
</organism>
<dbReference type="EMBL" id="JACGXA010000001">
    <property type="protein sequence ID" value="MBA8801716.1"/>
    <property type="molecule type" value="Genomic_DNA"/>
</dbReference>
<dbReference type="RefSeq" id="WP_182535685.1">
    <property type="nucleotide sequence ID" value="NZ_JACGXA010000001.1"/>
</dbReference>
<dbReference type="Gene3D" id="1.10.260.40">
    <property type="entry name" value="lambda repressor-like DNA-binding domains"/>
    <property type="match status" value="1"/>
</dbReference>
<dbReference type="SMART" id="SM00530">
    <property type="entry name" value="HTH_XRE"/>
    <property type="match status" value="1"/>
</dbReference>
<proteinExistence type="predicted"/>
<feature type="domain" description="HTH cro/C1-type" evidence="1">
    <location>
        <begin position="8"/>
        <end position="62"/>
    </location>
</feature>
<sequence length="109" mass="12526">METVGQRIKRLREQKRWTQGDLALRLDVTSKTVGNWENGRNDPRSSIGALEKVFGQSLTDGLDAPAEERDAVEEAVRRSRLIGWRQNDVITTYQRHLYEQDEAEGRRSG</sequence>
<dbReference type="InterPro" id="IPR010982">
    <property type="entry name" value="Lambda_DNA-bd_dom_sf"/>
</dbReference>
<keyword evidence="4" id="KW-1185">Reference proteome</keyword>
<dbReference type="CDD" id="cd00093">
    <property type="entry name" value="HTH_XRE"/>
    <property type="match status" value="1"/>
</dbReference>
<evidence type="ECO:0000313" key="2">
    <source>
        <dbReference type="EMBL" id="MBA8801716.1"/>
    </source>
</evidence>
<dbReference type="EMBL" id="JACGXA010000002">
    <property type="protein sequence ID" value="MBA8805571.1"/>
    <property type="molecule type" value="Genomic_DNA"/>
</dbReference>
<accession>A0A7W3P7V7</accession>
<dbReference type="AlphaFoldDB" id="A0A7W3P7V7"/>
<dbReference type="InterPro" id="IPR001387">
    <property type="entry name" value="Cro/C1-type_HTH"/>
</dbReference>
<comment type="caution">
    <text evidence="2">The sequence shown here is derived from an EMBL/GenBank/DDBJ whole genome shotgun (WGS) entry which is preliminary data.</text>
</comment>
<gene>
    <name evidence="2" type="ORF">FB382_000007</name>
    <name evidence="3" type="ORF">FB382_003916</name>
</gene>
<evidence type="ECO:0000313" key="3">
    <source>
        <dbReference type="EMBL" id="MBA8805571.1"/>
    </source>
</evidence>
<evidence type="ECO:0000313" key="4">
    <source>
        <dbReference type="Proteomes" id="UP000580910"/>
    </source>
</evidence>
<dbReference type="PROSITE" id="PS50943">
    <property type="entry name" value="HTH_CROC1"/>
    <property type="match status" value="1"/>
</dbReference>
<dbReference type="Pfam" id="PF01381">
    <property type="entry name" value="HTH_3"/>
    <property type="match status" value="1"/>
</dbReference>
<dbReference type="GO" id="GO:0003677">
    <property type="term" value="F:DNA binding"/>
    <property type="evidence" value="ECO:0007669"/>
    <property type="project" value="InterPro"/>
</dbReference>
<evidence type="ECO:0000259" key="1">
    <source>
        <dbReference type="PROSITE" id="PS50943"/>
    </source>
</evidence>